<dbReference type="Pfam" id="PF00881">
    <property type="entry name" value="Nitroreductase"/>
    <property type="match status" value="1"/>
</dbReference>
<evidence type="ECO:0000256" key="2">
    <source>
        <dbReference type="ARBA" id="ARBA00022643"/>
    </source>
</evidence>
<dbReference type="InterPro" id="IPR050627">
    <property type="entry name" value="Nitroreductase/BluB"/>
</dbReference>
<gene>
    <name evidence="5" type="ORF">SAMN02745123_03837</name>
</gene>
<evidence type="ECO:0000256" key="1">
    <source>
        <dbReference type="ARBA" id="ARBA00022630"/>
    </source>
</evidence>
<evidence type="ECO:0000313" key="5">
    <source>
        <dbReference type="EMBL" id="SHK99098.1"/>
    </source>
</evidence>
<dbReference type="GO" id="GO:0016491">
    <property type="term" value="F:oxidoreductase activity"/>
    <property type="evidence" value="ECO:0007669"/>
    <property type="project" value="UniProtKB-KW"/>
</dbReference>
<dbReference type="PANTHER" id="PTHR23026">
    <property type="entry name" value="NADPH NITROREDUCTASE"/>
    <property type="match status" value="1"/>
</dbReference>
<name>A0A1M6WZE9_9FIRM</name>
<keyword evidence="3" id="KW-0560">Oxidoreductase</keyword>
<dbReference type="Gene3D" id="3.40.109.10">
    <property type="entry name" value="NADH Oxidase"/>
    <property type="match status" value="1"/>
</dbReference>
<dbReference type="InterPro" id="IPR029479">
    <property type="entry name" value="Nitroreductase"/>
</dbReference>
<keyword evidence="1" id="KW-0285">Flavoprotein</keyword>
<proteinExistence type="predicted"/>
<reference evidence="6" key="1">
    <citation type="submission" date="2016-11" db="EMBL/GenBank/DDBJ databases">
        <authorList>
            <person name="Varghese N."/>
            <person name="Submissions S."/>
        </authorList>
    </citation>
    <scope>NUCLEOTIDE SEQUENCE [LARGE SCALE GENOMIC DNA]</scope>
    <source>
        <strain evidence="6">DSM 10349</strain>
    </source>
</reference>
<dbReference type="PANTHER" id="PTHR23026:SF90">
    <property type="entry name" value="IODOTYROSINE DEIODINASE 1"/>
    <property type="match status" value="1"/>
</dbReference>
<dbReference type="RefSeq" id="WP_072917555.1">
    <property type="nucleotide sequence ID" value="NZ_FRAR01000036.1"/>
</dbReference>
<protein>
    <submittedName>
        <fullName evidence="5">Nitroreductase</fullName>
    </submittedName>
</protein>
<dbReference type="SUPFAM" id="SSF55469">
    <property type="entry name" value="FMN-dependent nitroreductase-like"/>
    <property type="match status" value="1"/>
</dbReference>
<feature type="domain" description="Nitroreductase" evidence="4">
    <location>
        <begin position="9"/>
        <end position="191"/>
    </location>
</feature>
<evidence type="ECO:0000256" key="3">
    <source>
        <dbReference type="ARBA" id="ARBA00023002"/>
    </source>
</evidence>
<dbReference type="OrthoDB" id="9812105at2"/>
<evidence type="ECO:0000313" key="6">
    <source>
        <dbReference type="Proteomes" id="UP000183997"/>
    </source>
</evidence>
<keyword evidence="2" id="KW-0288">FMN</keyword>
<dbReference type="InterPro" id="IPR000415">
    <property type="entry name" value="Nitroreductase-like"/>
</dbReference>
<sequence length="212" mass="23912">MNNFLELASSRRSIRKFEDTIVPAEDVEYFIKAAVNAPSGCNSQCWRFVAIRDRDIMERIEEAVIKKLEQILEFNKKELTESYLASKRKMVSFFAKAPLVIAVFMTNANYYDKVLIASLKEQGYDDEGIMKLLGNFDILSVGAAIQNMLLAIHEKGYGACWMNDPAIAGLEINEILGIPPEQKFISLIPVGVPAYTPKSKKMKEMSEVFSII</sequence>
<dbReference type="STRING" id="1121421.SAMN02745123_03837"/>
<organism evidence="5 6">
    <name type="scientific">Desulforamulus aeronauticus DSM 10349</name>
    <dbReference type="NCBI Taxonomy" id="1121421"/>
    <lineage>
        <taxon>Bacteria</taxon>
        <taxon>Bacillati</taxon>
        <taxon>Bacillota</taxon>
        <taxon>Clostridia</taxon>
        <taxon>Eubacteriales</taxon>
        <taxon>Peptococcaceae</taxon>
        <taxon>Desulforamulus</taxon>
    </lineage>
</organism>
<dbReference type="AlphaFoldDB" id="A0A1M6WZE9"/>
<accession>A0A1M6WZE9</accession>
<keyword evidence="6" id="KW-1185">Reference proteome</keyword>
<dbReference type="Proteomes" id="UP000183997">
    <property type="component" value="Unassembled WGS sequence"/>
</dbReference>
<dbReference type="EMBL" id="FRAR01000036">
    <property type="protein sequence ID" value="SHK99098.1"/>
    <property type="molecule type" value="Genomic_DNA"/>
</dbReference>
<evidence type="ECO:0000259" key="4">
    <source>
        <dbReference type="Pfam" id="PF00881"/>
    </source>
</evidence>